<evidence type="ECO:0000256" key="7">
    <source>
        <dbReference type="ARBA" id="ARBA00023136"/>
    </source>
</evidence>
<evidence type="ECO:0000256" key="8">
    <source>
        <dbReference type="ARBA" id="ARBA00038436"/>
    </source>
</evidence>
<feature type="transmembrane region" description="Helical" evidence="9">
    <location>
        <begin position="59"/>
        <end position="76"/>
    </location>
</feature>
<keyword evidence="2" id="KW-0813">Transport</keyword>
<dbReference type="EMBL" id="JBHUHQ010000015">
    <property type="protein sequence ID" value="MFD2044522.1"/>
    <property type="molecule type" value="Genomic_DNA"/>
</dbReference>
<keyword evidence="3" id="KW-1003">Cell membrane</keyword>
<keyword evidence="7 9" id="KW-0472">Membrane</keyword>
<feature type="transmembrane region" description="Helical" evidence="9">
    <location>
        <begin position="129"/>
        <end position="151"/>
    </location>
</feature>
<evidence type="ECO:0000256" key="5">
    <source>
        <dbReference type="ARBA" id="ARBA00022692"/>
    </source>
</evidence>
<keyword evidence="5 9" id="KW-0812">Transmembrane</keyword>
<keyword evidence="6 9" id="KW-1133">Transmembrane helix</keyword>
<feature type="transmembrane region" description="Helical" evidence="9">
    <location>
        <begin position="21"/>
        <end position="47"/>
    </location>
</feature>
<evidence type="ECO:0000256" key="6">
    <source>
        <dbReference type="ARBA" id="ARBA00022989"/>
    </source>
</evidence>
<name>A0ABW4VY48_9BACI</name>
<reference evidence="12" key="1">
    <citation type="journal article" date="2019" name="Int. J. Syst. Evol. Microbiol.">
        <title>The Global Catalogue of Microorganisms (GCM) 10K type strain sequencing project: providing services to taxonomists for standard genome sequencing and annotation.</title>
        <authorList>
            <consortium name="The Broad Institute Genomics Platform"/>
            <consortium name="The Broad Institute Genome Sequencing Center for Infectious Disease"/>
            <person name="Wu L."/>
            <person name="Ma J."/>
        </authorList>
    </citation>
    <scope>NUCLEOTIDE SEQUENCE [LARGE SCALE GENOMIC DNA]</scope>
    <source>
        <strain evidence="12">R28</strain>
    </source>
</reference>
<organism evidence="11 12">
    <name type="scientific">Ornithinibacillus salinisoli</name>
    <dbReference type="NCBI Taxonomy" id="1848459"/>
    <lineage>
        <taxon>Bacteria</taxon>
        <taxon>Bacillati</taxon>
        <taxon>Bacillota</taxon>
        <taxon>Bacilli</taxon>
        <taxon>Bacillales</taxon>
        <taxon>Bacillaceae</taxon>
        <taxon>Ornithinibacillus</taxon>
    </lineage>
</organism>
<evidence type="ECO:0000313" key="12">
    <source>
        <dbReference type="Proteomes" id="UP001597383"/>
    </source>
</evidence>
<dbReference type="RefSeq" id="WP_377556247.1">
    <property type="nucleotide sequence ID" value="NZ_JBHUHQ010000015.1"/>
</dbReference>
<evidence type="ECO:0000259" key="10">
    <source>
        <dbReference type="Pfam" id="PF04290"/>
    </source>
</evidence>
<dbReference type="PANTHER" id="PTHR35011">
    <property type="entry name" value="2,3-DIKETO-L-GULONATE TRAP TRANSPORTER SMALL PERMEASE PROTEIN YIAM"/>
    <property type="match status" value="1"/>
</dbReference>
<comment type="subcellular location">
    <subcellularLocation>
        <location evidence="1">Cell inner membrane</location>
        <topology evidence="1">Multi-pass membrane protein</topology>
    </subcellularLocation>
</comment>
<comment type="similarity">
    <text evidence="8">Belongs to the TRAP transporter small permease family.</text>
</comment>
<keyword evidence="12" id="KW-1185">Reference proteome</keyword>
<keyword evidence="4" id="KW-0997">Cell inner membrane</keyword>
<dbReference type="Proteomes" id="UP001597383">
    <property type="component" value="Unassembled WGS sequence"/>
</dbReference>
<evidence type="ECO:0000256" key="4">
    <source>
        <dbReference type="ARBA" id="ARBA00022519"/>
    </source>
</evidence>
<evidence type="ECO:0000313" key="11">
    <source>
        <dbReference type="EMBL" id="MFD2044522.1"/>
    </source>
</evidence>
<evidence type="ECO:0000256" key="9">
    <source>
        <dbReference type="SAM" id="Phobius"/>
    </source>
</evidence>
<sequence length="170" mass="19081">MNRQKTFDSLDRVDQVIAKAVEIVCVILLAAIVIVTSMSVFSRFVIFNPLNFADALSKYLMMWMVFLGSGIAVRAGEHIVVDMFTDKIKGKSKKMLLIVIDILISVFLIIIIYYGFINAWSGKDSHDPFVFGVSMMIPYLSVPVGFSYILFQLNLTTVLSILKVEKQPSS</sequence>
<evidence type="ECO:0000256" key="2">
    <source>
        <dbReference type="ARBA" id="ARBA00022448"/>
    </source>
</evidence>
<proteinExistence type="inferred from homology"/>
<evidence type="ECO:0000256" key="1">
    <source>
        <dbReference type="ARBA" id="ARBA00004429"/>
    </source>
</evidence>
<gene>
    <name evidence="11" type="ORF">ACFSJF_09610</name>
</gene>
<dbReference type="InterPro" id="IPR007387">
    <property type="entry name" value="TRAP_DctQ"/>
</dbReference>
<evidence type="ECO:0000256" key="3">
    <source>
        <dbReference type="ARBA" id="ARBA00022475"/>
    </source>
</evidence>
<accession>A0ABW4VY48</accession>
<dbReference type="Pfam" id="PF04290">
    <property type="entry name" value="DctQ"/>
    <property type="match status" value="1"/>
</dbReference>
<feature type="domain" description="Tripartite ATP-independent periplasmic transporters DctQ component" evidence="10">
    <location>
        <begin position="32"/>
        <end position="153"/>
    </location>
</feature>
<dbReference type="InterPro" id="IPR055348">
    <property type="entry name" value="DctQ"/>
</dbReference>
<feature type="transmembrane region" description="Helical" evidence="9">
    <location>
        <begin position="96"/>
        <end position="117"/>
    </location>
</feature>
<protein>
    <submittedName>
        <fullName evidence="11">TRAP transporter small permease</fullName>
    </submittedName>
</protein>
<dbReference type="PANTHER" id="PTHR35011:SF5">
    <property type="entry name" value="SIALIC ACID TRAP TRANSPORTER SMALL PERMEASE PROTEIN SIAQ"/>
    <property type="match status" value="1"/>
</dbReference>
<comment type="caution">
    <text evidence="11">The sequence shown here is derived from an EMBL/GenBank/DDBJ whole genome shotgun (WGS) entry which is preliminary data.</text>
</comment>